<evidence type="ECO:0000256" key="3">
    <source>
        <dbReference type="ARBA" id="ARBA00022670"/>
    </source>
</evidence>
<feature type="compositionally biased region" description="Acidic residues" evidence="10">
    <location>
        <begin position="231"/>
        <end position="250"/>
    </location>
</feature>
<dbReference type="FunFam" id="3.40.50.1820:FF:000096">
    <property type="entry name" value="Carboxypeptidase vitellogenic-like"/>
    <property type="match status" value="1"/>
</dbReference>
<dbReference type="PROSITE" id="PS00560">
    <property type="entry name" value="CARBOXYPEPT_SER_HIS"/>
    <property type="match status" value="1"/>
</dbReference>
<dbReference type="EC" id="3.4.16.-" evidence="9"/>
<evidence type="ECO:0000256" key="10">
    <source>
        <dbReference type="SAM" id="MobiDB-lite"/>
    </source>
</evidence>
<dbReference type="Gene3D" id="3.40.50.1820">
    <property type="entry name" value="alpha/beta hydrolase"/>
    <property type="match status" value="2"/>
</dbReference>
<keyword evidence="7" id="KW-0802">TPR repeat</keyword>
<keyword evidence="2 9" id="KW-0121">Carboxypeptidase</keyword>
<evidence type="ECO:0000313" key="14">
    <source>
        <dbReference type="Proteomes" id="UP000786811"/>
    </source>
</evidence>
<evidence type="ECO:0000256" key="5">
    <source>
        <dbReference type="ARBA" id="ARBA00022801"/>
    </source>
</evidence>
<feature type="repeat" description="TPR" evidence="7">
    <location>
        <begin position="584"/>
        <end position="617"/>
    </location>
</feature>
<dbReference type="GO" id="GO:0005634">
    <property type="term" value="C:nucleus"/>
    <property type="evidence" value="ECO:0007669"/>
    <property type="project" value="UniProtKB-SubCell"/>
</dbReference>
<dbReference type="Pfam" id="PF00450">
    <property type="entry name" value="Peptidase_S10"/>
    <property type="match status" value="1"/>
</dbReference>
<dbReference type="Proteomes" id="UP000786811">
    <property type="component" value="Unassembled WGS sequence"/>
</dbReference>
<organism evidence="13 14">
    <name type="scientific">Cotesia congregata</name>
    <name type="common">Parasitoid wasp</name>
    <name type="synonym">Apanteles congregatus</name>
    <dbReference type="NCBI Taxonomy" id="51543"/>
    <lineage>
        <taxon>Eukaryota</taxon>
        <taxon>Metazoa</taxon>
        <taxon>Ecdysozoa</taxon>
        <taxon>Arthropoda</taxon>
        <taxon>Hexapoda</taxon>
        <taxon>Insecta</taxon>
        <taxon>Pterygota</taxon>
        <taxon>Neoptera</taxon>
        <taxon>Endopterygota</taxon>
        <taxon>Hymenoptera</taxon>
        <taxon>Apocrita</taxon>
        <taxon>Ichneumonoidea</taxon>
        <taxon>Braconidae</taxon>
        <taxon>Microgastrinae</taxon>
        <taxon>Cotesia</taxon>
    </lineage>
</organism>
<gene>
    <name evidence="13" type="ORF">HICCMSTLAB_LOCUS8074</name>
</gene>
<keyword evidence="4 9" id="KW-0732">Signal</keyword>
<comment type="subcellular location">
    <subcellularLocation>
        <location evidence="8">Nucleus</location>
    </subcellularLocation>
</comment>
<dbReference type="PROSITE" id="PS00131">
    <property type="entry name" value="CARBOXYPEPT_SER_SER"/>
    <property type="match status" value="1"/>
</dbReference>
<dbReference type="InterPro" id="IPR019734">
    <property type="entry name" value="TPR_rpt"/>
</dbReference>
<evidence type="ECO:0000259" key="12">
    <source>
        <dbReference type="PROSITE" id="PS51031"/>
    </source>
</evidence>
<dbReference type="EMBL" id="CAJNRD030001121">
    <property type="protein sequence ID" value="CAG5096167.1"/>
    <property type="molecule type" value="Genomic_DNA"/>
</dbReference>
<keyword evidence="5 9" id="KW-0378">Hydrolase</keyword>
<feature type="region of interest" description="Disordered" evidence="10">
    <location>
        <begin position="221"/>
        <end position="258"/>
    </location>
</feature>
<dbReference type="PROSITE" id="PS51031">
    <property type="entry name" value="BESS"/>
    <property type="match status" value="1"/>
</dbReference>
<dbReference type="PRINTS" id="PR00724">
    <property type="entry name" value="CRBOXYPTASEC"/>
</dbReference>
<dbReference type="Pfam" id="PF10545">
    <property type="entry name" value="MADF_DNA_bdg"/>
    <property type="match status" value="1"/>
</dbReference>
<keyword evidence="6" id="KW-0325">Glycoprotein</keyword>
<feature type="domain" description="BESS" evidence="12">
    <location>
        <begin position="333"/>
        <end position="372"/>
    </location>
</feature>
<dbReference type="PROSITE" id="PS51029">
    <property type="entry name" value="MADF"/>
    <property type="match status" value="1"/>
</dbReference>
<evidence type="ECO:0000256" key="7">
    <source>
        <dbReference type="PROSITE-ProRule" id="PRU00339"/>
    </source>
</evidence>
<evidence type="ECO:0000256" key="1">
    <source>
        <dbReference type="ARBA" id="ARBA00009431"/>
    </source>
</evidence>
<dbReference type="InterPro" id="IPR029058">
    <property type="entry name" value="AB_hydrolase_fold"/>
</dbReference>
<feature type="non-terminal residue" evidence="13">
    <location>
        <position position="1"/>
    </location>
</feature>
<feature type="signal peptide" evidence="9">
    <location>
        <begin position="1"/>
        <end position="27"/>
    </location>
</feature>
<dbReference type="InterPro" id="IPR006578">
    <property type="entry name" value="MADF-dom"/>
</dbReference>
<feature type="chain" id="PRO_5035341580" description="Carboxypeptidase" evidence="9">
    <location>
        <begin position="28"/>
        <end position="786"/>
    </location>
</feature>
<dbReference type="GO" id="GO:0003677">
    <property type="term" value="F:DNA binding"/>
    <property type="evidence" value="ECO:0007669"/>
    <property type="project" value="InterPro"/>
</dbReference>
<dbReference type="PROSITE" id="PS50005">
    <property type="entry name" value="TPR"/>
    <property type="match status" value="1"/>
</dbReference>
<dbReference type="GO" id="GO:0006508">
    <property type="term" value="P:proteolysis"/>
    <property type="evidence" value="ECO:0007669"/>
    <property type="project" value="UniProtKB-KW"/>
</dbReference>
<reference evidence="13" key="1">
    <citation type="submission" date="2021-04" db="EMBL/GenBank/DDBJ databases">
        <authorList>
            <person name="Chebbi M.A.C M."/>
        </authorList>
    </citation>
    <scope>NUCLEOTIDE SEQUENCE</scope>
</reference>
<accession>A0A8J2MJU6</accession>
<name>A0A8J2MJU6_COTCN</name>
<keyword evidence="3 9" id="KW-0645">Protease</keyword>
<protein>
    <recommendedName>
        <fullName evidence="9">Carboxypeptidase</fullName>
        <ecNumber evidence="9">3.4.16.-</ecNumber>
    </recommendedName>
</protein>
<evidence type="ECO:0000256" key="6">
    <source>
        <dbReference type="ARBA" id="ARBA00023180"/>
    </source>
</evidence>
<keyword evidence="14" id="KW-1185">Reference proteome</keyword>
<feature type="domain" description="MADF" evidence="11">
    <location>
        <begin position="109"/>
        <end position="198"/>
    </location>
</feature>
<dbReference type="InterPro" id="IPR033124">
    <property type="entry name" value="Ser_caboxypep_his_AS"/>
</dbReference>
<keyword evidence="8" id="KW-0539">Nucleus</keyword>
<evidence type="ECO:0000259" key="11">
    <source>
        <dbReference type="PROSITE" id="PS51029"/>
    </source>
</evidence>
<dbReference type="Pfam" id="PF02944">
    <property type="entry name" value="BESS"/>
    <property type="match status" value="1"/>
</dbReference>
<dbReference type="InterPro" id="IPR001563">
    <property type="entry name" value="Peptidase_S10"/>
</dbReference>
<sequence length="786" mass="89499">MSSNKIFNSSLIVIIFIVINLFGDTQGFTNVYPKLKNYPLKNGEDAGQPLFLTPYIEKEKFDVARKLATVQHKEMLDVGSYAGYLTVNKKYNSNMFFWFFPAQKMDDEKLINCVKSYRGLYDFSHSQYLNGNYKEKKWEKIGLKLNQPVPVCKARWNNIRDNFRKSLKKRIAQDEEKLTQSKKYKYEDQLEFLMPFIKIRDTDDILDSFVGVNTSAAMDPLANVGIKHDPEESDDSDIEDSEGTDQEDQAQDGVSVTKSKQCSQFGKISISTNYHEENGLINNVSKEPVSLEINKKRKADDEDLLKYDNSETTSINLVKYILEQNEKTNQQSTHPVDAFLAGLAPTLKSLNPYHLNIAKSKIFNVVQELEMNQIMNIQPAFETPVTKFFISPSSSPLQSSTSPSSSSTFIATTSVKPRTAPVVLWLQGGPGASSLFGLFTENGPFRVDKNITLQMRKYSWSVSHNLIYIDNPVGTGYSFTDHDDGYAKNETQVGEDLYSALVQFFQLFSELQNNDFYVTGESYAGKYVPAVAYTIHQNNLTSKTKINLKGIAIGNGLTDPINQLNYGDYLYQLGLIDFNGREKFHAYEDQGRAFINQSKYDEAFEIFNKLLDGDLSSPPTLFQNLTGFNFYFNYLHTSDSNESDWMSQWVQGVGARRAIHVGNCSFNVENSKVEEHLKNDITRSQADKVAALLQYYKVLIYNGQLDIIVAYPLTENYLMNLKWFGADTYKKAERRIWKVGNEIAGYVKHAHNLIEILVRNAGHMVPADQPKWAFDLISRFTNVKTF</sequence>
<comment type="similarity">
    <text evidence="1 9">Belongs to the peptidase S10 family.</text>
</comment>
<dbReference type="InterPro" id="IPR018202">
    <property type="entry name" value="Ser_caboxypep_ser_AS"/>
</dbReference>
<dbReference type="SMART" id="SM00595">
    <property type="entry name" value="MADF"/>
    <property type="match status" value="1"/>
</dbReference>
<evidence type="ECO:0000256" key="4">
    <source>
        <dbReference type="ARBA" id="ARBA00022729"/>
    </source>
</evidence>
<comment type="caution">
    <text evidence="13">The sequence shown here is derived from an EMBL/GenBank/DDBJ whole genome shotgun (WGS) entry which is preliminary data.</text>
</comment>
<evidence type="ECO:0000256" key="9">
    <source>
        <dbReference type="RuleBase" id="RU361156"/>
    </source>
</evidence>
<evidence type="ECO:0000256" key="2">
    <source>
        <dbReference type="ARBA" id="ARBA00022645"/>
    </source>
</evidence>
<evidence type="ECO:0000256" key="8">
    <source>
        <dbReference type="PROSITE-ProRule" id="PRU00371"/>
    </source>
</evidence>
<evidence type="ECO:0000313" key="13">
    <source>
        <dbReference type="EMBL" id="CAG5096167.1"/>
    </source>
</evidence>
<dbReference type="PANTHER" id="PTHR11802">
    <property type="entry name" value="SERINE PROTEASE FAMILY S10 SERINE CARBOXYPEPTIDASE"/>
    <property type="match status" value="1"/>
</dbReference>
<dbReference type="SUPFAM" id="SSF53474">
    <property type="entry name" value="alpha/beta-Hydrolases"/>
    <property type="match status" value="1"/>
</dbReference>
<dbReference type="OrthoDB" id="443318at2759"/>
<dbReference type="AlphaFoldDB" id="A0A8J2MJU6"/>
<dbReference type="InterPro" id="IPR004210">
    <property type="entry name" value="BESS_motif"/>
</dbReference>
<dbReference type="GO" id="GO:0004185">
    <property type="term" value="F:serine-type carboxypeptidase activity"/>
    <property type="evidence" value="ECO:0007669"/>
    <property type="project" value="UniProtKB-UniRule"/>
</dbReference>
<dbReference type="PANTHER" id="PTHR11802:SF472">
    <property type="entry name" value="SERINE CARBOXYPEPTIDASE CPVL-RELATED"/>
    <property type="match status" value="1"/>
</dbReference>
<proteinExistence type="inferred from homology"/>